<dbReference type="PANTHER" id="PTHR32552">
    <property type="entry name" value="FERRICHROME IRON RECEPTOR-RELATED"/>
    <property type="match status" value="1"/>
</dbReference>
<keyword evidence="9" id="KW-0406">Ion transport</keyword>
<gene>
    <name evidence="19" type="ORF">KAK03_22855</name>
</gene>
<dbReference type="PANTHER" id="PTHR32552:SF89">
    <property type="entry name" value="CATECHOLATE SIDEROPHORE RECEPTOR FIU"/>
    <property type="match status" value="1"/>
</dbReference>
<evidence type="ECO:0000256" key="14">
    <source>
        <dbReference type="PROSITE-ProRule" id="PRU01360"/>
    </source>
</evidence>
<evidence type="ECO:0000256" key="5">
    <source>
        <dbReference type="ARBA" id="ARBA00022496"/>
    </source>
</evidence>
<keyword evidence="12 19" id="KW-0675">Receptor</keyword>
<dbReference type="InterPro" id="IPR000531">
    <property type="entry name" value="Beta-barrel_TonB"/>
</dbReference>
<keyword evidence="10 15" id="KW-0798">TonB box</keyword>
<dbReference type="RefSeq" id="WP_210856987.1">
    <property type="nucleotide sequence ID" value="NZ_JAGQDD010000026.1"/>
</dbReference>
<keyword evidence="6 14" id="KW-0812">Transmembrane</keyword>
<keyword evidence="13 14" id="KW-0998">Cell outer membrane</keyword>
<evidence type="ECO:0000259" key="18">
    <source>
        <dbReference type="Pfam" id="PF07715"/>
    </source>
</evidence>
<evidence type="ECO:0000256" key="7">
    <source>
        <dbReference type="ARBA" id="ARBA00022729"/>
    </source>
</evidence>
<reference evidence="19 20" key="1">
    <citation type="submission" date="2021-04" db="EMBL/GenBank/DDBJ databases">
        <title>The genome sequence of Ideonella sp. 3Y2.</title>
        <authorList>
            <person name="Liu Y."/>
        </authorList>
    </citation>
    <scope>NUCLEOTIDE SEQUENCE [LARGE SCALE GENOMIC DNA]</scope>
    <source>
        <strain evidence="19 20">3Y2</strain>
    </source>
</reference>
<keyword evidence="20" id="KW-1185">Reference proteome</keyword>
<dbReference type="EMBL" id="JAGQDD010000026">
    <property type="protein sequence ID" value="MBQ0933323.1"/>
    <property type="molecule type" value="Genomic_DNA"/>
</dbReference>
<keyword evidence="3 14" id="KW-0813">Transport</keyword>
<comment type="similarity">
    <text evidence="2 14 15">Belongs to the TonB-dependent receptor family.</text>
</comment>
<dbReference type="InterPro" id="IPR012910">
    <property type="entry name" value="Plug_dom"/>
</dbReference>
<protein>
    <submittedName>
        <fullName evidence="19">TonB-dependent receptor</fullName>
    </submittedName>
</protein>
<evidence type="ECO:0000256" key="11">
    <source>
        <dbReference type="ARBA" id="ARBA00023136"/>
    </source>
</evidence>
<keyword evidence="5" id="KW-0410">Iron transport</keyword>
<evidence type="ECO:0000256" key="2">
    <source>
        <dbReference type="ARBA" id="ARBA00009810"/>
    </source>
</evidence>
<dbReference type="Proteomes" id="UP000676246">
    <property type="component" value="Unassembled WGS sequence"/>
</dbReference>
<evidence type="ECO:0000256" key="15">
    <source>
        <dbReference type="RuleBase" id="RU003357"/>
    </source>
</evidence>
<keyword evidence="8" id="KW-0408">Iron</keyword>
<comment type="subcellular location">
    <subcellularLocation>
        <location evidence="1 14">Cell outer membrane</location>
        <topology evidence="1 14">Multi-pass membrane protein</topology>
    </subcellularLocation>
</comment>
<proteinExistence type="inferred from homology"/>
<evidence type="ECO:0000256" key="10">
    <source>
        <dbReference type="ARBA" id="ARBA00023077"/>
    </source>
</evidence>
<dbReference type="Pfam" id="PF07715">
    <property type="entry name" value="Plug"/>
    <property type="match status" value="1"/>
</dbReference>
<keyword evidence="7 16" id="KW-0732">Signal</keyword>
<organism evidence="19 20">
    <name type="scientific">Ideonella alba</name>
    <dbReference type="NCBI Taxonomy" id="2824118"/>
    <lineage>
        <taxon>Bacteria</taxon>
        <taxon>Pseudomonadati</taxon>
        <taxon>Pseudomonadota</taxon>
        <taxon>Betaproteobacteria</taxon>
        <taxon>Burkholderiales</taxon>
        <taxon>Sphaerotilaceae</taxon>
        <taxon>Ideonella</taxon>
    </lineage>
</organism>
<dbReference type="InterPro" id="IPR039426">
    <property type="entry name" value="TonB-dep_rcpt-like"/>
</dbReference>
<feature type="domain" description="TonB-dependent receptor-like beta-barrel" evidence="17">
    <location>
        <begin position="236"/>
        <end position="665"/>
    </location>
</feature>
<evidence type="ECO:0000313" key="19">
    <source>
        <dbReference type="EMBL" id="MBQ0933323.1"/>
    </source>
</evidence>
<dbReference type="Pfam" id="PF00593">
    <property type="entry name" value="TonB_dep_Rec_b-barrel"/>
    <property type="match status" value="1"/>
</dbReference>
<dbReference type="GO" id="GO:0015344">
    <property type="term" value="F:siderophore uptake transmembrane transporter activity"/>
    <property type="evidence" value="ECO:0007669"/>
    <property type="project" value="TreeGrafter"/>
</dbReference>
<evidence type="ECO:0000256" key="9">
    <source>
        <dbReference type="ARBA" id="ARBA00023065"/>
    </source>
</evidence>
<dbReference type="InterPro" id="IPR037066">
    <property type="entry name" value="Plug_dom_sf"/>
</dbReference>
<sequence length="702" mass="74505">MIRHRCSLLRPIALAVLAACLPSVQAQDAAATQVVVSGSAAPRAADLVPFAIGVVDRDTISAAGPGINLSEAIGRVPGIVVNNRSNYAQDLQISARGFGARAGFGVRGIRLYTDGIPASGPDGQGQVSQFDLANAQRIEVLRGPFSALYGNSSGGVISLFSAPVKGPEADFSVDGGSDGLRQVRASVGALTPAGIGVRASLTQMTLDGFRPQSAANRTLGTLRGAWEEGNDRVVLQLNHLRQNAQDALGLNRADFDADPYQTAQVAIDFNTRKELAQTQVGGSWTHRFDAGALREASLAGYSGQRSVTQWQAIPVAAQGSPRHGGGVVDFDRGFHGAEARLRWGWDALDLVVGAALDSQRDDRRGYENFIGSTLGVTGRLRRDEVDRADTRDVFAQADWQLNPTLALSAGLRHGKVSLSADDAYLANGDDSGEVRYTYTNPVLGLRWQVAPGWQLHASVARGVEAPTLGELAYRPDGQGGFNTALKAQTSRQAELGARWRAQAWQLDATLFHTQVDDELSTATNSGGRSSFQNVGRTRRQGAELSAAWRPASGWRAATALTWLDATYLDAFKTCAGTPCTAPTADVAAGNRVAGAPRSTGFAELAWRDARWGEFGLEARGSGSVAVNDRNTDFAGGYGVLALRWRKAYTLPDGTRAELLARIDNLADRAYAGSVIVNDGNGRFFEPGAPRSVLLGLRLGLGR</sequence>
<evidence type="ECO:0000256" key="13">
    <source>
        <dbReference type="ARBA" id="ARBA00023237"/>
    </source>
</evidence>
<evidence type="ECO:0000259" key="17">
    <source>
        <dbReference type="Pfam" id="PF00593"/>
    </source>
</evidence>
<dbReference type="PROSITE" id="PS52016">
    <property type="entry name" value="TONB_DEPENDENT_REC_3"/>
    <property type="match status" value="1"/>
</dbReference>
<evidence type="ECO:0000256" key="12">
    <source>
        <dbReference type="ARBA" id="ARBA00023170"/>
    </source>
</evidence>
<dbReference type="Gene3D" id="2.40.170.20">
    <property type="entry name" value="TonB-dependent receptor, beta-barrel domain"/>
    <property type="match status" value="1"/>
</dbReference>
<keyword evidence="11 14" id="KW-0472">Membrane</keyword>
<dbReference type="SUPFAM" id="SSF56935">
    <property type="entry name" value="Porins"/>
    <property type="match status" value="1"/>
</dbReference>
<evidence type="ECO:0000313" key="20">
    <source>
        <dbReference type="Proteomes" id="UP000676246"/>
    </source>
</evidence>
<dbReference type="InterPro" id="IPR036942">
    <property type="entry name" value="Beta-barrel_TonB_sf"/>
</dbReference>
<accession>A0A940YFP5</accession>
<dbReference type="CDD" id="cd01347">
    <property type="entry name" value="ligand_gated_channel"/>
    <property type="match status" value="1"/>
</dbReference>
<keyword evidence="4 14" id="KW-1134">Transmembrane beta strand</keyword>
<evidence type="ECO:0000256" key="4">
    <source>
        <dbReference type="ARBA" id="ARBA00022452"/>
    </source>
</evidence>
<dbReference type="Gene3D" id="2.170.130.10">
    <property type="entry name" value="TonB-dependent receptor, plug domain"/>
    <property type="match status" value="1"/>
</dbReference>
<feature type="chain" id="PRO_5036999050" evidence="16">
    <location>
        <begin position="27"/>
        <end position="702"/>
    </location>
</feature>
<evidence type="ECO:0000256" key="1">
    <source>
        <dbReference type="ARBA" id="ARBA00004571"/>
    </source>
</evidence>
<name>A0A940YFP5_9BURK</name>
<comment type="caution">
    <text evidence="19">The sequence shown here is derived from an EMBL/GenBank/DDBJ whole genome shotgun (WGS) entry which is preliminary data.</text>
</comment>
<evidence type="ECO:0000256" key="16">
    <source>
        <dbReference type="SAM" id="SignalP"/>
    </source>
</evidence>
<dbReference type="GO" id="GO:0009279">
    <property type="term" value="C:cell outer membrane"/>
    <property type="evidence" value="ECO:0007669"/>
    <property type="project" value="UniProtKB-SubCell"/>
</dbReference>
<evidence type="ECO:0000256" key="3">
    <source>
        <dbReference type="ARBA" id="ARBA00022448"/>
    </source>
</evidence>
<evidence type="ECO:0000256" key="8">
    <source>
        <dbReference type="ARBA" id="ARBA00023004"/>
    </source>
</evidence>
<feature type="signal peptide" evidence="16">
    <location>
        <begin position="1"/>
        <end position="26"/>
    </location>
</feature>
<evidence type="ECO:0000256" key="6">
    <source>
        <dbReference type="ARBA" id="ARBA00022692"/>
    </source>
</evidence>
<dbReference type="AlphaFoldDB" id="A0A940YFP5"/>
<feature type="domain" description="TonB-dependent receptor plug" evidence="18">
    <location>
        <begin position="48"/>
        <end position="156"/>
    </location>
</feature>